<accession>A0A316Z8P0</accession>
<dbReference type="InterPro" id="IPR019775">
    <property type="entry name" value="WD40_repeat_CS"/>
</dbReference>
<dbReference type="PROSITE" id="PS50082">
    <property type="entry name" value="WD_REPEATS_2"/>
    <property type="match status" value="6"/>
</dbReference>
<dbReference type="GO" id="GO:0035097">
    <property type="term" value="C:histone methyltransferase complex"/>
    <property type="evidence" value="ECO:0007669"/>
    <property type="project" value="UniProtKB-ARBA"/>
</dbReference>
<feature type="repeat" description="WD" evidence="3">
    <location>
        <begin position="18"/>
        <end position="51"/>
    </location>
</feature>
<dbReference type="RefSeq" id="XP_025598429.1">
    <property type="nucleotide sequence ID" value="XM_025742318.1"/>
</dbReference>
<dbReference type="GeneID" id="37269862"/>
<feature type="repeat" description="WD" evidence="3">
    <location>
        <begin position="118"/>
        <end position="152"/>
    </location>
</feature>
<dbReference type="Pfam" id="PF25175">
    <property type="entry name" value="Beta-prop_WDR5"/>
    <property type="match status" value="1"/>
</dbReference>
<dbReference type="SMART" id="SM00320">
    <property type="entry name" value="WD40"/>
    <property type="match status" value="7"/>
</dbReference>
<proteinExistence type="predicted"/>
<dbReference type="FunFam" id="2.130.10.10:FF:000228">
    <property type="entry name" value="COMPASS-like H3K4 histone methylase component WDR5A"/>
    <property type="match status" value="1"/>
</dbReference>
<dbReference type="CDD" id="cd00200">
    <property type="entry name" value="WD40"/>
    <property type="match status" value="1"/>
</dbReference>
<evidence type="ECO:0000313" key="7">
    <source>
        <dbReference type="Proteomes" id="UP000245946"/>
    </source>
</evidence>
<feature type="repeat" description="WD" evidence="3">
    <location>
        <begin position="76"/>
        <end position="117"/>
    </location>
</feature>
<evidence type="ECO:0000313" key="6">
    <source>
        <dbReference type="EMBL" id="PWN98150.1"/>
    </source>
</evidence>
<dbReference type="PROSITE" id="PS50294">
    <property type="entry name" value="WD_REPEATS_REGION"/>
    <property type="match status" value="5"/>
</dbReference>
<keyword evidence="1 3" id="KW-0853">WD repeat</keyword>
<dbReference type="InterPro" id="IPR036322">
    <property type="entry name" value="WD40_repeat_dom_sf"/>
</dbReference>
<sequence length="411" mass="44766">MPVATTSGDASYVPILTLHGHSRSIAALAFSPCGLYIASAGADAALRVWRVGVHAASAGSAASASGAPDAALRTIRRAHELGINHLAWSSDGRYIATASDDRSVRVWDWRKGTQARLFEGHTSYVFCLAYNPQSTLIASGGFDETIRLWDVRRKTDQCHRTIPAHSEAVTGLDFSRDGATIASCSYDGLIRLWSTSTSHCLKTLLPPDSKPVSYVHFTPSSNHLLAASLDSTIRLWDVPNDRVLKTYTGHRNVKWAIPAALTRATPLSDEEGKRHPRDAEMRHRNLPSIHVVAGSEDNRIYLWDLQTKEVRHVVEGHKEPVICIATHPTQDIIASASLDVTPTIKIWELRGPAARPTDVLEAPAEIAQSQDAAGSEVQPRDAAGSEAQPEQVETVDVVERQDEQMSDAAMQ</sequence>
<dbReference type="InterPro" id="IPR059122">
    <property type="entry name" value="Beta-prop_WDR5-like"/>
</dbReference>
<feature type="repeat" description="WD" evidence="3">
    <location>
        <begin position="162"/>
        <end position="203"/>
    </location>
</feature>
<dbReference type="EMBL" id="KZ819292">
    <property type="protein sequence ID" value="PWN98150.1"/>
    <property type="molecule type" value="Genomic_DNA"/>
</dbReference>
<evidence type="ECO:0000256" key="4">
    <source>
        <dbReference type="SAM" id="MobiDB-lite"/>
    </source>
</evidence>
<evidence type="ECO:0000256" key="3">
    <source>
        <dbReference type="PROSITE-ProRule" id="PRU00221"/>
    </source>
</evidence>
<evidence type="ECO:0000256" key="2">
    <source>
        <dbReference type="ARBA" id="ARBA00022737"/>
    </source>
</evidence>
<dbReference type="InterPro" id="IPR015943">
    <property type="entry name" value="WD40/YVTN_repeat-like_dom_sf"/>
</dbReference>
<keyword evidence="7" id="KW-1185">Reference proteome</keyword>
<organism evidence="6 7">
    <name type="scientific">Tilletiopsis washingtonensis</name>
    <dbReference type="NCBI Taxonomy" id="58919"/>
    <lineage>
        <taxon>Eukaryota</taxon>
        <taxon>Fungi</taxon>
        <taxon>Dikarya</taxon>
        <taxon>Basidiomycota</taxon>
        <taxon>Ustilaginomycotina</taxon>
        <taxon>Exobasidiomycetes</taxon>
        <taxon>Entylomatales</taxon>
        <taxon>Entylomatales incertae sedis</taxon>
        <taxon>Tilletiopsis</taxon>
    </lineage>
</organism>
<dbReference type="Proteomes" id="UP000245946">
    <property type="component" value="Unassembled WGS sequence"/>
</dbReference>
<dbReference type="AlphaFoldDB" id="A0A316Z8P0"/>
<dbReference type="STRING" id="58919.A0A316Z8P0"/>
<reference evidence="6 7" key="1">
    <citation type="journal article" date="2018" name="Mol. Biol. Evol.">
        <title>Broad Genomic Sampling Reveals a Smut Pathogenic Ancestry of the Fungal Clade Ustilaginomycotina.</title>
        <authorList>
            <person name="Kijpornyongpan T."/>
            <person name="Mondo S.J."/>
            <person name="Barry K."/>
            <person name="Sandor L."/>
            <person name="Lee J."/>
            <person name="Lipzen A."/>
            <person name="Pangilinan J."/>
            <person name="LaButti K."/>
            <person name="Hainaut M."/>
            <person name="Henrissat B."/>
            <person name="Grigoriev I.V."/>
            <person name="Spatafora J.W."/>
            <person name="Aime M.C."/>
        </authorList>
    </citation>
    <scope>NUCLEOTIDE SEQUENCE [LARGE SCALE GENOMIC DNA]</scope>
    <source>
        <strain evidence="6 7">MCA 4186</strain>
    </source>
</reference>
<keyword evidence="2" id="KW-0677">Repeat</keyword>
<name>A0A316Z8P0_9BASI</name>
<evidence type="ECO:0000259" key="5">
    <source>
        <dbReference type="Pfam" id="PF25175"/>
    </source>
</evidence>
<feature type="domain" description="WDR5-like beta-propeller" evidence="5">
    <location>
        <begin position="17"/>
        <end position="348"/>
    </location>
</feature>
<gene>
    <name evidence="6" type="ORF">FA09DRAFT_329778</name>
</gene>
<dbReference type="PROSITE" id="PS00678">
    <property type="entry name" value="WD_REPEATS_1"/>
    <property type="match status" value="2"/>
</dbReference>
<dbReference type="PRINTS" id="PR00320">
    <property type="entry name" value="GPROTEINBRPT"/>
</dbReference>
<dbReference type="Gene3D" id="2.130.10.10">
    <property type="entry name" value="YVTN repeat-like/Quinoprotein amine dehydrogenase"/>
    <property type="match status" value="1"/>
</dbReference>
<dbReference type="PANTHER" id="PTHR19848:SF8">
    <property type="entry name" value="F-BOX AND WD REPEAT DOMAIN CONTAINING 7"/>
    <property type="match status" value="1"/>
</dbReference>
<feature type="repeat" description="WD" evidence="3">
    <location>
        <begin position="205"/>
        <end position="246"/>
    </location>
</feature>
<protein>
    <submittedName>
        <fullName evidence="6">WD40 repeat-like protein</fullName>
    </submittedName>
</protein>
<dbReference type="OrthoDB" id="674604at2759"/>
<dbReference type="PANTHER" id="PTHR19848">
    <property type="entry name" value="WD40 REPEAT PROTEIN"/>
    <property type="match status" value="1"/>
</dbReference>
<dbReference type="InterPro" id="IPR001680">
    <property type="entry name" value="WD40_rpt"/>
</dbReference>
<feature type="repeat" description="WD" evidence="3">
    <location>
        <begin position="291"/>
        <end position="313"/>
    </location>
</feature>
<dbReference type="InterPro" id="IPR020472">
    <property type="entry name" value="WD40_PAC1"/>
</dbReference>
<dbReference type="SUPFAM" id="SSF50978">
    <property type="entry name" value="WD40 repeat-like"/>
    <property type="match status" value="1"/>
</dbReference>
<evidence type="ECO:0000256" key="1">
    <source>
        <dbReference type="ARBA" id="ARBA00022574"/>
    </source>
</evidence>
<feature type="region of interest" description="Disordered" evidence="4">
    <location>
        <begin position="364"/>
        <end position="411"/>
    </location>
</feature>